<dbReference type="eggNOG" id="ENOG502S6WV">
    <property type="taxonomic scope" value="Eukaryota"/>
</dbReference>
<keyword evidence="2" id="KW-1185">Reference proteome</keyword>
<organism evidence="1 2">
    <name type="scientific">Phytophthora infestans (strain T30-4)</name>
    <name type="common">Potato late blight agent</name>
    <dbReference type="NCBI Taxonomy" id="403677"/>
    <lineage>
        <taxon>Eukaryota</taxon>
        <taxon>Sar</taxon>
        <taxon>Stramenopiles</taxon>
        <taxon>Oomycota</taxon>
        <taxon>Peronosporomycetes</taxon>
        <taxon>Peronosporales</taxon>
        <taxon>Peronosporaceae</taxon>
        <taxon>Phytophthora</taxon>
    </lineage>
</organism>
<dbReference type="KEGG" id="pif:PITG_19239"/>
<dbReference type="VEuPathDB" id="FungiDB:PITG_19239"/>
<dbReference type="GeneID" id="9467343"/>
<dbReference type="PANTHER" id="PTHR33331">
    <property type="entry name" value="COILED-COIL DOMAIN-CONTAINING PROTEIN 162"/>
    <property type="match status" value="1"/>
</dbReference>
<accession>D0NZS8</accession>
<dbReference type="AlphaFoldDB" id="D0NZS8"/>
<dbReference type="InParanoid" id="D0NZS8"/>
<dbReference type="OrthoDB" id="76966at2759"/>
<proteinExistence type="predicted"/>
<sequence length="893" mass="103259">MKIKQESTTCSSSGKDLEDLLLKTQDGLVLLRELPNRRDQQWKEVGEQYGYQRQDNKVDAFESVSQSTKHPTWLQTLVSKLSLLNVQVATTAHCAVKRSESILSPSLLRLRALALESYHRLEHGQDRFSANAIDFVHVQDVNLLLQFNYLKHQQSVAMERFFIRLKWLPVSHRFHLRQRMLALTHQQKMKNTPRPNVSTAYRNSEDHLHCPLFVMFTSHFVAELKALAQHFPPDDVINTDRRLEMNLETLVHTYTGSSRWDLIQRGYLGNCEPIPGPIEHTLTALRNAHKLDSLLTNEWELLTLDDSDYLRVRLEALSKAHRTRAKVDVATATGCISWNPDALYSLYALRVSSCRAKRLSLLRLLNYLHFIQFSHTKNDTDDEENDNSGDGEFIFAAARRDLEMLELQMLRIASIFIFKQEYDSLPTSPWKRNNDKNYSERIVTPIDRLQVLRDVYDCEVAFLQTKVQLVEILLENGLQSAPRTQDFAELNFVHEANADSFGDILLPILQRRPYLDFSHAYFFESYATETILLELQTSLIQQMEQHFKRLEWCNLHDVSAEDNCEIDNSQRQWICQQILGRRALVKLYIQYNEVVRDADDKWFSATSVGEFQALQHALLESTLVMWSLIIKLELPGRPVRCLERTAGDLLVGCGWQLILYPQLLSDVCRTLHEQPNGSSTLVESLTKAIELENWRQTLAKNVYEANLLERIHNFQFDFVKHVSTWDSLIGDQARHFAFFFDVGECDRAGFLKPLAIELEKLKLPATNVPSPHRSDDSKSISERSLLQLQRRYVAYLRVSVKYHDAVGADVFEFAASYPYVCLANSFTPTTSDESSTISMDLNTVRTKYAKEIADKMTEELRTSCFPYWKRLESLKQQLLEQKAHATTECRHAC</sequence>
<dbReference type="PANTHER" id="PTHR33331:SF13">
    <property type="entry name" value="COILED-COIL DOMAIN CONTAINING 162"/>
    <property type="match status" value="1"/>
</dbReference>
<protein>
    <submittedName>
        <fullName evidence="1">Uncharacterized protein</fullName>
    </submittedName>
</protein>
<dbReference type="OMA" id="VYDCEVA"/>
<dbReference type="EMBL" id="DS028204">
    <property type="protein sequence ID" value="EEY69643.1"/>
    <property type="molecule type" value="Genomic_DNA"/>
</dbReference>
<evidence type="ECO:0000313" key="2">
    <source>
        <dbReference type="Proteomes" id="UP000006643"/>
    </source>
</evidence>
<dbReference type="Proteomes" id="UP000006643">
    <property type="component" value="Unassembled WGS sequence"/>
</dbReference>
<evidence type="ECO:0000313" key="1">
    <source>
        <dbReference type="EMBL" id="EEY69643.1"/>
    </source>
</evidence>
<reference evidence="2" key="1">
    <citation type="journal article" date="2009" name="Nature">
        <title>Genome sequence and analysis of the Irish potato famine pathogen Phytophthora infestans.</title>
        <authorList>
            <consortium name="The Broad Institute Genome Sequencing Platform"/>
            <person name="Haas B.J."/>
            <person name="Kamoun S."/>
            <person name="Zody M.C."/>
            <person name="Jiang R.H."/>
            <person name="Handsaker R.E."/>
            <person name="Cano L.M."/>
            <person name="Grabherr M."/>
            <person name="Kodira C.D."/>
            <person name="Raffaele S."/>
            <person name="Torto-Alalibo T."/>
            <person name="Bozkurt T.O."/>
            <person name="Ah-Fong A.M."/>
            <person name="Alvarado L."/>
            <person name="Anderson V.L."/>
            <person name="Armstrong M.R."/>
            <person name="Avrova A."/>
            <person name="Baxter L."/>
            <person name="Beynon J."/>
            <person name="Boevink P.C."/>
            <person name="Bollmann S.R."/>
            <person name="Bos J.I."/>
            <person name="Bulone V."/>
            <person name="Cai G."/>
            <person name="Cakir C."/>
            <person name="Carrington J.C."/>
            <person name="Chawner M."/>
            <person name="Conti L."/>
            <person name="Costanzo S."/>
            <person name="Ewan R."/>
            <person name="Fahlgren N."/>
            <person name="Fischbach M.A."/>
            <person name="Fugelstad J."/>
            <person name="Gilroy E.M."/>
            <person name="Gnerre S."/>
            <person name="Green P.J."/>
            <person name="Grenville-Briggs L.J."/>
            <person name="Griffith J."/>
            <person name="Grunwald N.J."/>
            <person name="Horn K."/>
            <person name="Horner N.R."/>
            <person name="Hu C.H."/>
            <person name="Huitema E."/>
            <person name="Jeong D.H."/>
            <person name="Jones A.M."/>
            <person name="Jones J.D."/>
            <person name="Jones R.W."/>
            <person name="Karlsson E.K."/>
            <person name="Kunjeti S.G."/>
            <person name="Lamour K."/>
            <person name="Liu Z."/>
            <person name="Ma L."/>
            <person name="Maclean D."/>
            <person name="Chibucos M.C."/>
            <person name="McDonald H."/>
            <person name="McWalters J."/>
            <person name="Meijer H.J."/>
            <person name="Morgan W."/>
            <person name="Morris P.F."/>
            <person name="Munro C.A."/>
            <person name="O'Neill K."/>
            <person name="Ospina-Giraldo M."/>
            <person name="Pinzon A."/>
            <person name="Pritchard L."/>
            <person name="Ramsahoye B."/>
            <person name="Ren Q."/>
            <person name="Restrepo S."/>
            <person name="Roy S."/>
            <person name="Sadanandom A."/>
            <person name="Savidor A."/>
            <person name="Schornack S."/>
            <person name="Schwartz D.C."/>
            <person name="Schumann U.D."/>
            <person name="Schwessinger B."/>
            <person name="Seyer L."/>
            <person name="Sharpe T."/>
            <person name="Silvar C."/>
            <person name="Song J."/>
            <person name="Studholme D.J."/>
            <person name="Sykes S."/>
            <person name="Thines M."/>
            <person name="van de Vondervoort P.J."/>
            <person name="Phuntumart V."/>
            <person name="Wawra S."/>
            <person name="Weide R."/>
            <person name="Win J."/>
            <person name="Young C."/>
            <person name="Zhou S."/>
            <person name="Fry W."/>
            <person name="Meyers B.C."/>
            <person name="van West P."/>
            <person name="Ristaino J."/>
            <person name="Govers F."/>
            <person name="Birch P.R."/>
            <person name="Whisson S.C."/>
            <person name="Judelson H.S."/>
            <person name="Nusbaum C."/>
        </authorList>
    </citation>
    <scope>NUCLEOTIDE SEQUENCE [LARGE SCALE GENOMIC DNA]</scope>
    <source>
        <strain evidence="2">T30-4</strain>
    </source>
</reference>
<name>D0NZS8_PHYIT</name>
<gene>
    <name evidence="1" type="ORF">PITG_19239</name>
</gene>
<dbReference type="HOGENOM" id="CLU_323788_0_0_1"/>
<dbReference type="InterPro" id="IPR040401">
    <property type="entry name" value="CCDC162"/>
</dbReference>
<dbReference type="RefSeq" id="XP_002997142.1">
    <property type="nucleotide sequence ID" value="XM_002997096.1"/>
</dbReference>